<evidence type="ECO:0000256" key="8">
    <source>
        <dbReference type="ARBA" id="ARBA00023098"/>
    </source>
</evidence>
<comment type="function">
    <text evidence="13">Catalyzes the condensation reaction of fatty acid synthesis by the addition to an acyl acceptor of two carbons from malonyl-ACP. Catalyzes the first condensation reaction which initiates fatty acid synthesis and may therefore play a role in governing the total rate of fatty acid production. Possesses both acetoacetyl-ACP synthase and acetyl transacylase activities. Its substrate specificity determines the biosynthesis of branched-chain and/or straight-chain of fatty acids.</text>
</comment>
<feature type="active site" evidence="13">
    <location>
        <position position="284"/>
    </location>
</feature>
<dbReference type="GO" id="GO:0033818">
    <property type="term" value="F:beta-ketoacyl-acyl-carrier-protein synthase III activity"/>
    <property type="evidence" value="ECO:0007669"/>
    <property type="project" value="UniProtKB-UniRule"/>
</dbReference>
<dbReference type="STRING" id="246191.SAMN05660337_0086"/>
<evidence type="ECO:0000256" key="4">
    <source>
        <dbReference type="ARBA" id="ARBA00022490"/>
    </source>
</evidence>
<feature type="active site" evidence="13">
    <location>
        <position position="113"/>
    </location>
</feature>
<evidence type="ECO:0000256" key="6">
    <source>
        <dbReference type="ARBA" id="ARBA00022679"/>
    </source>
</evidence>
<dbReference type="EMBL" id="FNGA01000001">
    <property type="protein sequence ID" value="SDK32557.1"/>
    <property type="molecule type" value="Genomic_DNA"/>
</dbReference>
<evidence type="ECO:0000313" key="16">
    <source>
        <dbReference type="EMBL" id="SDK32557.1"/>
    </source>
</evidence>
<keyword evidence="6 13" id="KW-0808">Transferase</keyword>
<comment type="similarity">
    <text evidence="2 13">Belongs to the thiolase-like superfamily. FabH family.</text>
</comment>
<keyword evidence="7 13" id="KW-0276">Fatty acid metabolism</keyword>
<reference evidence="17" key="1">
    <citation type="submission" date="2016-10" db="EMBL/GenBank/DDBJ databases">
        <authorList>
            <person name="Varghese N."/>
            <person name="Submissions S."/>
        </authorList>
    </citation>
    <scope>NUCLEOTIDE SEQUENCE [LARGE SCALE GENOMIC DNA]</scope>
    <source>
        <strain evidence="17">DSM 16995</strain>
    </source>
</reference>
<dbReference type="FunFam" id="3.40.47.10:FF:000004">
    <property type="entry name" value="3-oxoacyl-[acyl-carrier-protein] synthase 3"/>
    <property type="match status" value="1"/>
</dbReference>
<dbReference type="SUPFAM" id="SSF53901">
    <property type="entry name" value="Thiolase-like"/>
    <property type="match status" value="1"/>
</dbReference>
<dbReference type="HAMAP" id="MF_01815">
    <property type="entry name" value="FabH"/>
    <property type="match status" value="1"/>
</dbReference>
<comment type="subunit">
    <text evidence="13">Homodimer.</text>
</comment>
<evidence type="ECO:0000256" key="5">
    <source>
        <dbReference type="ARBA" id="ARBA00022516"/>
    </source>
</evidence>
<dbReference type="UniPathway" id="UPA00094"/>
<evidence type="ECO:0000256" key="10">
    <source>
        <dbReference type="ARBA" id="ARBA00023268"/>
    </source>
</evidence>
<dbReference type="NCBIfam" id="TIGR00747">
    <property type="entry name" value="fabH"/>
    <property type="match status" value="1"/>
</dbReference>
<dbReference type="GO" id="GO:0006633">
    <property type="term" value="P:fatty acid biosynthetic process"/>
    <property type="evidence" value="ECO:0007669"/>
    <property type="project" value="UniProtKB-UniRule"/>
</dbReference>
<keyword evidence="4 13" id="KW-0963">Cytoplasm</keyword>
<dbReference type="GO" id="GO:0044550">
    <property type="term" value="P:secondary metabolite biosynthetic process"/>
    <property type="evidence" value="ECO:0007669"/>
    <property type="project" value="TreeGrafter"/>
</dbReference>
<dbReference type="InterPro" id="IPR004655">
    <property type="entry name" value="FabH"/>
</dbReference>
<evidence type="ECO:0000259" key="15">
    <source>
        <dbReference type="Pfam" id="PF08545"/>
    </source>
</evidence>
<evidence type="ECO:0000256" key="2">
    <source>
        <dbReference type="ARBA" id="ARBA00008642"/>
    </source>
</evidence>
<organism evidence="16 17">
    <name type="scientific">Maridesulfovibrio ferrireducens</name>
    <dbReference type="NCBI Taxonomy" id="246191"/>
    <lineage>
        <taxon>Bacteria</taxon>
        <taxon>Pseudomonadati</taxon>
        <taxon>Thermodesulfobacteriota</taxon>
        <taxon>Desulfovibrionia</taxon>
        <taxon>Desulfovibrionales</taxon>
        <taxon>Desulfovibrionaceae</taxon>
        <taxon>Maridesulfovibrio</taxon>
    </lineage>
</organism>
<evidence type="ECO:0000256" key="3">
    <source>
        <dbReference type="ARBA" id="ARBA00012333"/>
    </source>
</evidence>
<comment type="domain">
    <text evidence="13">The last Arg residue of the ACP-binding site is essential for the weak association between ACP/AcpP and FabH.</text>
</comment>
<accession>A0A1G9AZ63</accession>
<name>A0A1G9AZ63_9BACT</name>
<feature type="domain" description="Beta-ketoacyl-[acyl-carrier-protein] synthase III N-terminal" evidence="15">
    <location>
        <begin position="107"/>
        <end position="187"/>
    </location>
</feature>
<dbReference type="InterPro" id="IPR013747">
    <property type="entry name" value="ACP_syn_III_C"/>
</dbReference>
<dbReference type="InterPro" id="IPR013751">
    <property type="entry name" value="ACP_syn_III_N"/>
</dbReference>
<keyword evidence="17" id="KW-1185">Reference proteome</keyword>
<dbReference type="NCBIfam" id="NF006829">
    <property type="entry name" value="PRK09352.1"/>
    <property type="match status" value="1"/>
</dbReference>
<evidence type="ECO:0000256" key="12">
    <source>
        <dbReference type="ARBA" id="ARBA00051096"/>
    </source>
</evidence>
<sequence length="327" mass="35538">MSNFSYIRGLGYHVPERVYTNADLEKFVDTTDEWISSRTGIKQRHVVENETCLDLTFEATQKALKNAGMEADELTHILVATFTADTIIPSTACLLMERLGLKHRIPMDISAACSGFVYAVEVARALINLNPDSKILVCGSEVLTSRVNWEDRSTCVLFGDGAGAIILTSEDCENSGKVIDVLLSSEGESETLTVRGSGSAYPYKLGDVVGEEHFIQMQGRSIYRKAVRSMSSISNEILAKHGFTTKDVDLLIPHQANLRIIEAVGKKLELPTEKVFVNVDKFGNTSAASIPIALAEAKEIGAIKSGDLVLLATFGGGLTWGSTLIQF</sequence>
<evidence type="ECO:0000256" key="11">
    <source>
        <dbReference type="ARBA" id="ARBA00023315"/>
    </source>
</evidence>
<comment type="pathway">
    <text evidence="1 13">Lipid metabolism; fatty acid biosynthesis.</text>
</comment>
<dbReference type="AlphaFoldDB" id="A0A1G9AZ63"/>
<keyword evidence="9 13" id="KW-0275">Fatty acid biosynthesis</keyword>
<evidence type="ECO:0000259" key="14">
    <source>
        <dbReference type="Pfam" id="PF08541"/>
    </source>
</evidence>
<evidence type="ECO:0000256" key="9">
    <source>
        <dbReference type="ARBA" id="ARBA00023160"/>
    </source>
</evidence>
<keyword evidence="11 13" id="KW-0012">Acyltransferase</keyword>
<dbReference type="OrthoDB" id="9815506at2"/>
<dbReference type="Gene3D" id="3.40.47.10">
    <property type="match status" value="1"/>
</dbReference>
<dbReference type="Pfam" id="PF08545">
    <property type="entry name" value="ACP_syn_III"/>
    <property type="match status" value="1"/>
</dbReference>
<dbReference type="PANTHER" id="PTHR34069">
    <property type="entry name" value="3-OXOACYL-[ACYL-CARRIER-PROTEIN] SYNTHASE 3"/>
    <property type="match status" value="1"/>
</dbReference>
<dbReference type="RefSeq" id="WP_092157180.1">
    <property type="nucleotide sequence ID" value="NZ_FNGA01000001.1"/>
</dbReference>
<dbReference type="EC" id="2.3.1.180" evidence="3 13"/>
<comment type="catalytic activity">
    <reaction evidence="12">
        <text>malonyl-[ACP] + acetyl-CoA + H(+) = 3-oxobutanoyl-[ACP] + CO2 + CoA</text>
        <dbReference type="Rhea" id="RHEA:12080"/>
        <dbReference type="Rhea" id="RHEA-COMP:9623"/>
        <dbReference type="Rhea" id="RHEA-COMP:9625"/>
        <dbReference type="ChEBI" id="CHEBI:15378"/>
        <dbReference type="ChEBI" id="CHEBI:16526"/>
        <dbReference type="ChEBI" id="CHEBI:57287"/>
        <dbReference type="ChEBI" id="CHEBI:57288"/>
        <dbReference type="ChEBI" id="CHEBI:78449"/>
        <dbReference type="ChEBI" id="CHEBI:78450"/>
        <dbReference type="EC" id="2.3.1.180"/>
    </reaction>
    <physiologicalReaction direction="left-to-right" evidence="12">
        <dbReference type="Rhea" id="RHEA:12081"/>
    </physiologicalReaction>
</comment>
<proteinExistence type="inferred from homology"/>
<comment type="subcellular location">
    <subcellularLocation>
        <location evidence="13">Cytoplasm</location>
    </subcellularLocation>
</comment>
<dbReference type="GO" id="GO:0005737">
    <property type="term" value="C:cytoplasm"/>
    <property type="evidence" value="ECO:0007669"/>
    <property type="project" value="UniProtKB-SubCell"/>
</dbReference>
<dbReference type="InterPro" id="IPR016039">
    <property type="entry name" value="Thiolase-like"/>
</dbReference>
<dbReference type="PANTHER" id="PTHR34069:SF2">
    <property type="entry name" value="BETA-KETOACYL-[ACYL-CARRIER-PROTEIN] SYNTHASE III"/>
    <property type="match status" value="1"/>
</dbReference>
<dbReference type="GO" id="GO:0004315">
    <property type="term" value="F:3-oxoacyl-[acyl-carrier-protein] synthase activity"/>
    <property type="evidence" value="ECO:0007669"/>
    <property type="project" value="InterPro"/>
</dbReference>
<feature type="domain" description="Beta-ketoacyl-[acyl-carrier-protein] synthase III C-terminal" evidence="14">
    <location>
        <begin position="238"/>
        <end position="326"/>
    </location>
</feature>
<keyword evidence="10 13" id="KW-0511">Multifunctional enzyme</keyword>
<evidence type="ECO:0000256" key="13">
    <source>
        <dbReference type="HAMAP-Rule" id="MF_01815"/>
    </source>
</evidence>
<dbReference type="Pfam" id="PF08541">
    <property type="entry name" value="ACP_syn_III_C"/>
    <property type="match status" value="1"/>
</dbReference>
<gene>
    <name evidence="13" type="primary">fabH</name>
    <name evidence="16" type="ORF">SAMN05660337_0086</name>
</gene>
<evidence type="ECO:0000256" key="7">
    <source>
        <dbReference type="ARBA" id="ARBA00022832"/>
    </source>
</evidence>
<feature type="region of interest" description="ACP-binding" evidence="13">
    <location>
        <begin position="255"/>
        <end position="259"/>
    </location>
</feature>
<dbReference type="CDD" id="cd00830">
    <property type="entry name" value="KAS_III"/>
    <property type="match status" value="1"/>
</dbReference>
<evidence type="ECO:0000313" key="17">
    <source>
        <dbReference type="Proteomes" id="UP000199053"/>
    </source>
</evidence>
<dbReference type="Proteomes" id="UP000199053">
    <property type="component" value="Unassembled WGS sequence"/>
</dbReference>
<evidence type="ECO:0000256" key="1">
    <source>
        <dbReference type="ARBA" id="ARBA00005194"/>
    </source>
</evidence>
<keyword evidence="8 13" id="KW-0443">Lipid metabolism</keyword>
<keyword evidence="5 13" id="KW-0444">Lipid biosynthesis</keyword>
<protein>
    <recommendedName>
        <fullName evidence="3 13">Beta-ketoacyl-[acyl-carrier-protein] synthase III</fullName>
        <shortName evidence="13">Beta-ketoacyl-ACP synthase III</shortName>
        <shortName evidence="13">KAS III</shortName>
        <ecNumber evidence="3 13">2.3.1.180</ecNumber>
    </recommendedName>
    <alternativeName>
        <fullName evidence="13">3-oxoacyl-[acyl-carrier-protein] synthase 3</fullName>
    </alternativeName>
    <alternativeName>
        <fullName evidence="13">3-oxoacyl-[acyl-carrier-protein] synthase III</fullName>
    </alternativeName>
</protein>
<feature type="active site" evidence="13">
    <location>
        <position position="254"/>
    </location>
</feature>